<dbReference type="STRING" id="383855.M2ZM56"/>
<dbReference type="SUPFAM" id="SSF54534">
    <property type="entry name" value="FKBP-like"/>
    <property type="match status" value="1"/>
</dbReference>
<evidence type="ECO:0000313" key="8">
    <source>
        <dbReference type="Proteomes" id="UP000016932"/>
    </source>
</evidence>
<gene>
    <name evidence="7" type="ORF">MYCFIDRAFT_49805</name>
</gene>
<evidence type="ECO:0000256" key="3">
    <source>
        <dbReference type="ARBA" id="ARBA00023235"/>
    </source>
</evidence>
<dbReference type="GO" id="GO:0003755">
    <property type="term" value="F:peptidyl-prolyl cis-trans isomerase activity"/>
    <property type="evidence" value="ECO:0007669"/>
    <property type="project" value="UniProtKB-KW"/>
</dbReference>
<dbReference type="OrthoDB" id="1902587at2759"/>
<dbReference type="PANTHER" id="PTHR10516">
    <property type="entry name" value="PEPTIDYL-PROLYL CIS-TRANS ISOMERASE"/>
    <property type="match status" value="1"/>
</dbReference>
<protein>
    <recommendedName>
        <fullName evidence="5">peptidylprolyl isomerase</fullName>
        <ecNumber evidence="5">5.2.1.8</ecNumber>
    </recommendedName>
</protein>
<evidence type="ECO:0000256" key="4">
    <source>
        <dbReference type="ARBA" id="ARBA00038106"/>
    </source>
</evidence>
<dbReference type="FunFam" id="3.10.50.40:FF:000025">
    <property type="entry name" value="Peptidylprolyl isomerase"/>
    <property type="match status" value="1"/>
</dbReference>
<dbReference type="Proteomes" id="UP000016932">
    <property type="component" value="Unassembled WGS sequence"/>
</dbReference>
<feature type="domain" description="PPIase FKBP-type" evidence="6">
    <location>
        <begin position="20"/>
        <end position="116"/>
    </location>
</feature>
<organism evidence="7 8">
    <name type="scientific">Pseudocercospora fijiensis (strain CIRAD86)</name>
    <name type="common">Black leaf streak disease fungus</name>
    <name type="synonym">Mycosphaerella fijiensis</name>
    <dbReference type="NCBI Taxonomy" id="383855"/>
    <lineage>
        <taxon>Eukaryota</taxon>
        <taxon>Fungi</taxon>
        <taxon>Dikarya</taxon>
        <taxon>Ascomycota</taxon>
        <taxon>Pezizomycotina</taxon>
        <taxon>Dothideomycetes</taxon>
        <taxon>Dothideomycetidae</taxon>
        <taxon>Mycosphaerellales</taxon>
        <taxon>Mycosphaerellaceae</taxon>
        <taxon>Pseudocercospora</taxon>
    </lineage>
</organism>
<accession>M2ZM56</accession>
<proteinExistence type="inferred from homology"/>
<dbReference type="PROSITE" id="PS50059">
    <property type="entry name" value="FKBP_PPIASE"/>
    <property type="match status" value="1"/>
</dbReference>
<comment type="catalytic activity">
    <reaction evidence="1 5">
        <text>[protein]-peptidylproline (omega=180) = [protein]-peptidylproline (omega=0)</text>
        <dbReference type="Rhea" id="RHEA:16237"/>
        <dbReference type="Rhea" id="RHEA-COMP:10747"/>
        <dbReference type="Rhea" id="RHEA-COMP:10748"/>
        <dbReference type="ChEBI" id="CHEBI:83833"/>
        <dbReference type="ChEBI" id="CHEBI:83834"/>
        <dbReference type="EC" id="5.2.1.8"/>
    </reaction>
</comment>
<dbReference type="KEGG" id="pfj:MYCFIDRAFT_49805"/>
<comment type="similarity">
    <text evidence="4">Belongs to the FKBP-type PPIase family. FKBP1 subfamily.</text>
</comment>
<name>M2ZM56_PSEFD</name>
<evidence type="ECO:0000256" key="1">
    <source>
        <dbReference type="ARBA" id="ARBA00000971"/>
    </source>
</evidence>
<dbReference type="EC" id="5.2.1.8" evidence="5"/>
<keyword evidence="2 5" id="KW-0697">Rotamase</keyword>
<keyword evidence="8" id="KW-1185">Reference proteome</keyword>
<evidence type="ECO:0000256" key="2">
    <source>
        <dbReference type="ARBA" id="ARBA00023110"/>
    </source>
</evidence>
<dbReference type="GO" id="GO:0005737">
    <property type="term" value="C:cytoplasm"/>
    <property type="evidence" value="ECO:0007669"/>
    <property type="project" value="TreeGrafter"/>
</dbReference>
<dbReference type="Gene3D" id="3.10.50.40">
    <property type="match status" value="1"/>
</dbReference>
<dbReference type="eggNOG" id="KOG0544">
    <property type="taxonomic scope" value="Eukaryota"/>
</dbReference>
<dbReference type="Pfam" id="PF00254">
    <property type="entry name" value="FKBP_C"/>
    <property type="match status" value="1"/>
</dbReference>
<dbReference type="RefSeq" id="XP_007928833.1">
    <property type="nucleotide sequence ID" value="XM_007930642.1"/>
</dbReference>
<dbReference type="PANTHER" id="PTHR10516:SF443">
    <property type="entry name" value="FK506-BINDING PROTEIN 59-RELATED"/>
    <property type="match status" value="1"/>
</dbReference>
<evidence type="ECO:0000256" key="5">
    <source>
        <dbReference type="PROSITE-ProRule" id="PRU00277"/>
    </source>
</evidence>
<dbReference type="InterPro" id="IPR001179">
    <property type="entry name" value="PPIase_FKBP_dom"/>
</dbReference>
<evidence type="ECO:0000313" key="7">
    <source>
        <dbReference type="EMBL" id="EME80149.1"/>
    </source>
</evidence>
<dbReference type="EMBL" id="KB446561">
    <property type="protein sequence ID" value="EME80149.1"/>
    <property type="molecule type" value="Genomic_DNA"/>
</dbReference>
<keyword evidence="3 5" id="KW-0413">Isomerase</keyword>
<dbReference type="GeneID" id="19339900"/>
<dbReference type="InterPro" id="IPR046357">
    <property type="entry name" value="PPIase_dom_sf"/>
</dbReference>
<dbReference type="VEuPathDB" id="FungiDB:MYCFIDRAFT_49805"/>
<reference evidence="7 8" key="1">
    <citation type="journal article" date="2012" name="PLoS Pathog.">
        <title>Diverse lifestyles and strategies of plant pathogenesis encoded in the genomes of eighteen Dothideomycetes fungi.</title>
        <authorList>
            <person name="Ohm R.A."/>
            <person name="Feau N."/>
            <person name="Henrissat B."/>
            <person name="Schoch C.L."/>
            <person name="Horwitz B.A."/>
            <person name="Barry K.W."/>
            <person name="Condon B.J."/>
            <person name="Copeland A.C."/>
            <person name="Dhillon B."/>
            <person name="Glaser F."/>
            <person name="Hesse C.N."/>
            <person name="Kosti I."/>
            <person name="LaButti K."/>
            <person name="Lindquist E.A."/>
            <person name="Lucas S."/>
            <person name="Salamov A.A."/>
            <person name="Bradshaw R.E."/>
            <person name="Ciuffetti L."/>
            <person name="Hamelin R.C."/>
            <person name="Kema G.H.J."/>
            <person name="Lawrence C."/>
            <person name="Scott J.A."/>
            <person name="Spatafora J.W."/>
            <person name="Turgeon B.G."/>
            <person name="de Wit P.J.G.M."/>
            <person name="Zhong S."/>
            <person name="Goodwin S.B."/>
            <person name="Grigoriev I.V."/>
        </authorList>
    </citation>
    <scope>NUCLEOTIDE SEQUENCE [LARGE SCALE GENOMIC DNA]</scope>
    <source>
        <strain evidence="7 8">CIRAD86</strain>
    </source>
</reference>
<sequence>MGVTKQLISPGDGATKAKAGDNITMEYTGVLQNADGSRGKQFDSSVGRGDFNTSIGTGRVIRGWDEGILTVDGGMTLGEKATLTITGDYAYGDRGFPGLIPPNATLIFDVQLKAINGKRAPGL</sequence>
<evidence type="ECO:0000259" key="6">
    <source>
        <dbReference type="PROSITE" id="PS50059"/>
    </source>
</evidence>
<dbReference type="AlphaFoldDB" id="M2ZM56"/>
<dbReference type="InterPro" id="IPR050689">
    <property type="entry name" value="FKBP-type_PPIase"/>
</dbReference>
<dbReference type="HOGENOM" id="CLU_013615_12_1_1"/>